<gene>
    <name evidence="3" type="ORF">SAMN06265337_3785</name>
</gene>
<feature type="compositionally biased region" description="Low complexity" evidence="1">
    <location>
        <begin position="368"/>
        <end position="382"/>
    </location>
</feature>
<evidence type="ECO:0000313" key="4">
    <source>
        <dbReference type="Proteomes" id="UP000198131"/>
    </source>
</evidence>
<feature type="compositionally biased region" description="Polar residues" evidence="1">
    <location>
        <begin position="230"/>
        <end position="242"/>
    </location>
</feature>
<feature type="region of interest" description="Disordered" evidence="1">
    <location>
        <begin position="48"/>
        <end position="76"/>
    </location>
</feature>
<feature type="compositionally biased region" description="Low complexity" evidence="1">
    <location>
        <begin position="390"/>
        <end position="404"/>
    </location>
</feature>
<feature type="signal peptide" evidence="2">
    <location>
        <begin position="1"/>
        <end position="21"/>
    </location>
</feature>
<dbReference type="RefSeq" id="WP_088845193.1">
    <property type="nucleotide sequence ID" value="NZ_FYEW01000003.1"/>
</dbReference>
<keyword evidence="2" id="KW-0732">Signal</keyword>
<dbReference type="Proteomes" id="UP000198131">
    <property type="component" value="Unassembled WGS sequence"/>
</dbReference>
<name>A0A212UGB5_9BACT</name>
<keyword evidence="4" id="KW-1185">Reference proteome</keyword>
<feature type="chain" id="PRO_5011221047" evidence="2">
    <location>
        <begin position="22"/>
        <end position="427"/>
    </location>
</feature>
<dbReference type="EMBL" id="FYEW01000003">
    <property type="protein sequence ID" value="SNC77203.1"/>
    <property type="molecule type" value="Genomic_DNA"/>
</dbReference>
<protein>
    <submittedName>
        <fullName evidence="3">Uncharacterized protein</fullName>
    </submittedName>
</protein>
<evidence type="ECO:0000313" key="3">
    <source>
        <dbReference type="EMBL" id="SNC77203.1"/>
    </source>
</evidence>
<feature type="compositionally biased region" description="Low complexity" evidence="1">
    <location>
        <begin position="318"/>
        <end position="328"/>
    </location>
</feature>
<feature type="region of interest" description="Disordered" evidence="1">
    <location>
        <begin position="218"/>
        <end position="427"/>
    </location>
</feature>
<proteinExistence type="predicted"/>
<sequence>MKKLIHSVLPALTLLTLGGCAGTSALSTTESDGVYFSSKDRVSAPVAAQTASASTDATNPGDVANPDYTDNGTAGTAANTEYYDDGYSYASRLRRFHQPTYRGLGMGYYDFAYTDPFWYGGPAYAIMPYGGFGYGYGSGFYDPFYSPYWGGGTSISISFGRPFYRPFGYGYSYGYSPYDYYGYGYGGGYGGYGYGGGYGGGLGGRYYGRSYAAPQRSVVTGTRSRMAEATTGTSDNRGQTVAGSRPRTDVVDGNLTAPGGTTLSTPPSPTGGRGRGRESAAAGVQPGSAAPTEVRTAESVPAGQPTQARRWRVLSESTPAGTAPAAGGEYTSGRGRAAAGSTYEAGQPANGSTGETRRQRTYQAPTRTYSEPSQSYSQPSRSSESRSTESSRSYSPPTRSFESGSSGGSTGGGGGSSSGGRGRGRGN</sequence>
<dbReference type="PROSITE" id="PS51257">
    <property type="entry name" value="PROKAR_LIPOPROTEIN"/>
    <property type="match status" value="1"/>
</dbReference>
<evidence type="ECO:0000256" key="2">
    <source>
        <dbReference type="SAM" id="SignalP"/>
    </source>
</evidence>
<dbReference type="OrthoDB" id="878334at2"/>
<accession>A0A212UGB5</accession>
<feature type="compositionally biased region" description="Gly residues" evidence="1">
    <location>
        <begin position="405"/>
        <end position="421"/>
    </location>
</feature>
<organism evidence="3 4">
    <name type="scientific">Hymenobacter gelipurpurascens</name>
    <dbReference type="NCBI Taxonomy" id="89968"/>
    <lineage>
        <taxon>Bacteria</taxon>
        <taxon>Pseudomonadati</taxon>
        <taxon>Bacteroidota</taxon>
        <taxon>Cytophagia</taxon>
        <taxon>Cytophagales</taxon>
        <taxon>Hymenobacteraceae</taxon>
        <taxon>Hymenobacter</taxon>
    </lineage>
</organism>
<dbReference type="AlphaFoldDB" id="A0A212UGB5"/>
<evidence type="ECO:0000256" key="1">
    <source>
        <dbReference type="SAM" id="MobiDB-lite"/>
    </source>
</evidence>
<feature type="compositionally biased region" description="Low complexity" evidence="1">
    <location>
        <begin position="48"/>
        <end position="58"/>
    </location>
</feature>
<reference evidence="4" key="1">
    <citation type="submission" date="2017-06" db="EMBL/GenBank/DDBJ databases">
        <authorList>
            <person name="Varghese N."/>
            <person name="Submissions S."/>
        </authorList>
    </citation>
    <scope>NUCLEOTIDE SEQUENCE [LARGE SCALE GENOMIC DNA]</scope>
    <source>
        <strain evidence="4">DSM 11116</strain>
    </source>
</reference>